<reference evidence="3 4" key="1">
    <citation type="submission" date="2018-02" db="EMBL/GenBank/DDBJ databases">
        <title>Draft genome sequences of Elsinoe sp., causing black scab on jojoba.</title>
        <authorList>
            <person name="Stodart B."/>
            <person name="Jeffress S."/>
            <person name="Ash G."/>
            <person name="Arun Chinnappa K."/>
        </authorList>
    </citation>
    <scope>NUCLEOTIDE SEQUENCE [LARGE SCALE GENOMIC DNA]</scope>
    <source>
        <strain evidence="3 4">Hillstone_2</strain>
    </source>
</reference>
<organism evidence="3 4">
    <name type="scientific">Elsinoe australis</name>
    <dbReference type="NCBI Taxonomy" id="40998"/>
    <lineage>
        <taxon>Eukaryota</taxon>
        <taxon>Fungi</taxon>
        <taxon>Dikarya</taxon>
        <taxon>Ascomycota</taxon>
        <taxon>Pezizomycotina</taxon>
        <taxon>Dothideomycetes</taxon>
        <taxon>Dothideomycetidae</taxon>
        <taxon>Myriangiales</taxon>
        <taxon>Elsinoaceae</taxon>
        <taxon>Elsinoe</taxon>
    </lineage>
</organism>
<gene>
    <name evidence="3" type="ORF">C1H76_5272</name>
</gene>
<dbReference type="Proteomes" id="UP000308133">
    <property type="component" value="Unassembled WGS sequence"/>
</dbReference>
<name>A0A4U7B0I4_9PEZI</name>
<dbReference type="AlphaFoldDB" id="A0A4U7B0I4"/>
<keyword evidence="2" id="KW-1133">Transmembrane helix</keyword>
<keyword evidence="2" id="KW-0472">Membrane</keyword>
<feature type="region of interest" description="Disordered" evidence="1">
    <location>
        <begin position="1"/>
        <end position="20"/>
    </location>
</feature>
<evidence type="ECO:0000313" key="4">
    <source>
        <dbReference type="Proteomes" id="UP000308133"/>
    </source>
</evidence>
<evidence type="ECO:0000313" key="3">
    <source>
        <dbReference type="EMBL" id="TKX22490.1"/>
    </source>
</evidence>
<keyword evidence="2" id="KW-0812">Transmembrane</keyword>
<protein>
    <submittedName>
        <fullName evidence="3">Uncharacterized protein</fullName>
    </submittedName>
</protein>
<proteinExistence type="predicted"/>
<evidence type="ECO:0000256" key="1">
    <source>
        <dbReference type="SAM" id="MobiDB-lite"/>
    </source>
</evidence>
<accession>A0A4U7B0I4</accession>
<feature type="compositionally biased region" description="Polar residues" evidence="1">
    <location>
        <begin position="1"/>
        <end position="14"/>
    </location>
</feature>
<sequence length="493" mass="53732">MSYTLVHNRATPNETPEVEDDISKHKIPHTGGKWLTIGFSLATATVPMFILSVALISLVFFFKVNTGQVPHPDLQPLGTQLDQSPLLLVFLADTWLHLATKSVNVFIFSDHPSAQYSFGLNSTFTRPDCQGRDAAVSCVVDIGVQTLYLERPEISQEVLANTSSLATVNTFGDTRGTFAYFSVPPSTESLSIDYTASTFGLQSHCRPVTTQCHIRFIATAAVPFNCSNSFSGDLTSYFQKEIIHGANANLSDKAGLTGPTYTFGVVGTTGAWNKITDELSNDDDIYGMSKNVKVIIMMCNTTTYDITLDMVNSTVVRLSAQRSNDTLLNLFAAPLKLGVGNENLELAATAAMIQSKSAVEVADIFASSYSTIALSIAAQTIEARPVLAGQRRDVLLLTKLQRAPLYALLATNLLFVLVGLVLAVWAIVDAKQPVHEIQTRLTIFGLAADRFEGQRARLAVKSMDHVFEEKATTRSRRVVLEPTVQGGYEYRLG</sequence>
<dbReference type="EMBL" id="PTQR01000066">
    <property type="protein sequence ID" value="TKX22490.1"/>
    <property type="molecule type" value="Genomic_DNA"/>
</dbReference>
<comment type="caution">
    <text evidence="3">The sequence shown here is derived from an EMBL/GenBank/DDBJ whole genome shotgun (WGS) entry which is preliminary data.</text>
</comment>
<evidence type="ECO:0000256" key="2">
    <source>
        <dbReference type="SAM" id="Phobius"/>
    </source>
</evidence>
<feature type="transmembrane region" description="Helical" evidence="2">
    <location>
        <begin position="405"/>
        <end position="428"/>
    </location>
</feature>
<feature type="transmembrane region" description="Helical" evidence="2">
    <location>
        <begin position="34"/>
        <end position="62"/>
    </location>
</feature>